<dbReference type="GO" id="GO:0032040">
    <property type="term" value="C:small-subunit processome"/>
    <property type="evidence" value="ECO:0007669"/>
    <property type="project" value="TreeGrafter"/>
</dbReference>
<dbReference type="GO" id="GO:0000462">
    <property type="term" value="P:maturation of SSU-rRNA from tricistronic rRNA transcript (SSU-rRNA, 5.8S rRNA, LSU-rRNA)"/>
    <property type="evidence" value="ECO:0007669"/>
    <property type="project" value="InterPro"/>
</dbReference>
<protein>
    <recommendedName>
        <fullName evidence="1">Anaphase-promoting complex subunit 4-like WD40 domain-containing protein</fullName>
    </recommendedName>
</protein>
<reference evidence="2" key="1">
    <citation type="journal article" date="2024" name="Gigascience">
        <title>Chromosome-level genome of the poultry shaft louse Menopon gallinae provides insight into the host-switching and adaptive evolution of parasitic lice.</title>
        <authorList>
            <person name="Xu Y."/>
            <person name="Ma L."/>
            <person name="Liu S."/>
            <person name="Liang Y."/>
            <person name="Liu Q."/>
            <person name="He Z."/>
            <person name="Tian L."/>
            <person name="Duan Y."/>
            <person name="Cai W."/>
            <person name="Li H."/>
            <person name="Song F."/>
        </authorList>
    </citation>
    <scope>NUCLEOTIDE SEQUENCE</scope>
    <source>
        <strain evidence="2">Cailab_2023a</strain>
    </source>
</reference>
<evidence type="ECO:0000259" key="1">
    <source>
        <dbReference type="Pfam" id="PF12894"/>
    </source>
</evidence>
<dbReference type="InterPro" id="IPR015943">
    <property type="entry name" value="WD40/YVTN_repeat-like_dom_sf"/>
</dbReference>
<gene>
    <name evidence="2" type="ORF">PYX00_008081</name>
</gene>
<evidence type="ECO:0000313" key="2">
    <source>
        <dbReference type="EMBL" id="KAL0270787.1"/>
    </source>
</evidence>
<name>A0AAW2HMG9_9NEOP</name>
<dbReference type="GO" id="GO:0030686">
    <property type="term" value="C:90S preribosome"/>
    <property type="evidence" value="ECO:0007669"/>
    <property type="project" value="InterPro"/>
</dbReference>
<dbReference type="AlphaFoldDB" id="A0AAW2HMG9"/>
<dbReference type="InterPro" id="IPR046351">
    <property type="entry name" value="UTP4"/>
</dbReference>
<dbReference type="SUPFAM" id="SSF50978">
    <property type="entry name" value="WD40 repeat-like"/>
    <property type="match status" value="1"/>
</dbReference>
<dbReference type="InterPro" id="IPR036322">
    <property type="entry name" value="WD40_repeat_dom_sf"/>
</dbReference>
<organism evidence="2">
    <name type="scientific">Menopon gallinae</name>
    <name type="common">poultry shaft louse</name>
    <dbReference type="NCBI Taxonomy" id="328185"/>
    <lineage>
        <taxon>Eukaryota</taxon>
        <taxon>Metazoa</taxon>
        <taxon>Ecdysozoa</taxon>
        <taxon>Arthropoda</taxon>
        <taxon>Hexapoda</taxon>
        <taxon>Insecta</taxon>
        <taxon>Pterygota</taxon>
        <taxon>Neoptera</taxon>
        <taxon>Paraneoptera</taxon>
        <taxon>Psocodea</taxon>
        <taxon>Troctomorpha</taxon>
        <taxon>Phthiraptera</taxon>
        <taxon>Amblycera</taxon>
        <taxon>Menoponidae</taxon>
        <taxon>Menopon</taxon>
    </lineage>
</organism>
<dbReference type="PANTHER" id="PTHR44163:SF1">
    <property type="entry name" value="U3 SMALL NUCLEOLAR RNA-ASSOCIATED PROTEIN 4 HOMOLOG"/>
    <property type="match status" value="1"/>
</dbReference>
<comment type="caution">
    <text evidence="2">The sequence shown here is derived from an EMBL/GenBank/DDBJ whole genome shotgun (WGS) entry which is preliminary data.</text>
</comment>
<dbReference type="SUPFAM" id="SSF50998">
    <property type="entry name" value="Quinoprotein alcohol dehydrogenase-like"/>
    <property type="match status" value="1"/>
</dbReference>
<dbReference type="GO" id="GO:0003723">
    <property type="term" value="F:RNA binding"/>
    <property type="evidence" value="ECO:0007669"/>
    <property type="project" value="TreeGrafter"/>
</dbReference>
<accession>A0AAW2HMG9</accession>
<dbReference type="SMART" id="SM00320">
    <property type="entry name" value="WD40"/>
    <property type="match status" value="8"/>
</dbReference>
<dbReference type="InterPro" id="IPR011047">
    <property type="entry name" value="Quinoprotein_ADH-like_sf"/>
</dbReference>
<proteinExistence type="predicted"/>
<dbReference type="InterPro" id="IPR001680">
    <property type="entry name" value="WD40_rpt"/>
</dbReference>
<dbReference type="Pfam" id="PF12894">
    <property type="entry name" value="ANAPC4_WD40"/>
    <property type="match status" value="1"/>
</dbReference>
<feature type="domain" description="Anaphase-promoting complex subunit 4-like WD40" evidence="1">
    <location>
        <begin position="111"/>
        <end position="187"/>
    </location>
</feature>
<dbReference type="InterPro" id="IPR024977">
    <property type="entry name" value="Apc4-like_WD40_dom"/>
</dbReference>
<dbReference type="EMBL" id="JARGDH010000004">
    <property type="protein sequence ID" value="KAL0270787.1"/>
    <property type="molecule type" value="Genomic_DNA"/>
</dbReference>
<sequence length="671" mass="75585">MGRNDAIVHNVRFYNPEPRAIHCMALENNKLALSRSDNSIEIWAVEHMPHLQKVIINVSSNTIEGLKWYESRLFSCGLDGCIVEYDCFNESVLNTTPVIGGPAWCLDVHKKSKLIACGTEDGYINIMEITPDSLQHYKFLDKQQGRILCICWEKTGQHLVTGSSDVIRVWNVEKGHAIHKMMTGRSHNDKETIVWSLCITSDFTIISGDSRGYLCFWDGKLGTQIENFKSHEADIFSVILSEDESLVYCAGVDPLIAIYGRLQENTGSRRKWAKGGNRRIHDLDVRSLALSEGRLFSGGVDGCLTLSAFAPRVLVKFPPLLKSPCVKLVPSKRYLMLRYLSHVELWKLGNPTPHQGASDSLIRLSESETLILLLKAREKDVVISSSVSVNGKFIAYSTNTEIRFFKLSVEHNSSLIKLPDESDCGPCRLIEFYQVNKRQFCAVVTKNNEIHIMEVGESGPDVVHTIKPKENELLTDTVSHLVTTADGSFLVAADCSSNVVIWSMSNWSHYCSLPRYKAAITALAVNNRNNCVVVSYSDFKTVEFSIKEKKYTELSKSLGTELKNYIHSPVKNITFDHRRNSSLIVHDDFSICVLNDTEVMNGSESKMPKMNDSVAVEKECEEKVNFNLIKKQKHLVSVDWLDGDEMVIVSVCPLKLAESYPPAFDRKRFIK</sequence>
<dbReference type="GO" id="GO:0034455">
    <property type="term" value="C:t-UTP complex"/>
    <property type="evidence" value="ECO:0007669"/>
    <property type="project" value="TreeGrafter"/>
</dbReference>
<dbReference type="PANTHER" id="PTHR44163">
    <property type="entry name" value="U3 SMALL NUCLEOLAR RNA-ASSOCIATED PROTEIN 4 HOMOLOG"/>
    <property type="match status" value="1"/>
</dbReference>
<dbReference type="Gene3D" id="2.130.10.10">
    <property type="entry name" value="YVTN repeat-like/Quinoprotein amine dehydrogenase"/>
    <property type="match status" value="2"/>
</dbReference>